<reference evidence="2 3" key="1">
    <citation type="journal article" date="2019" name="Int. J. Syst. Evol. Microbiol.">
        <title>The Global Catalogue of Microorganisms (GCM) 10K type strain sequencing project: providing services to taxonomists for standard genome sequencing and annotation.</title>
        <authorList>
            <consortium name="The Broad Institute Genomics Platform"/>
            <consortium name="The Broad Institute Genome Sequencing Center for Infectious Disease"/>
            <person name="Wu L."/>
            <person name="Ma J."/>
        </authorList>
    </citation>
    <scope>NUCLEOTIDE SEQUENCE [LARGE SCALE GENOMIC DNA]</scope>
    <source>
        <strain evidence="2 3">DSM 29988</strain>
    </source>
</reference>
<feature type="transmembrane region" description="Helical" evidence="1">
    <location>
        <begin position="54"/>
        <end position="70"/>
    </location>
</feature>
<evidence type="ECO:0000256" key="1">
    <source>
        <dbReference type="SAM" id="Phobius"/>
    </source>
</evidence>
<evidence type="ECO:0008006" key="4">
    <source>
        <dbReference type="Google" id="ProtNLM"/>
    </source>
</evidence>
<keyword evidence="3" id="KW-1185">Reference proteome</keyword>
<evidence type="ECO:0000313" key="3">
    <source>
        <dbReference type="Proteomes" id="UP001596481"/>
    </source>
</evidence>
<feature type="transmembrane region" description="Helical" evidence="1">
    <location>
        <begin position="12"/>
        <end position="34"/>
    </location>
</feature>
<keyword evidence="1" id="KW-0472">Membrane</keyword>
<name>A0ABD5ZD22_9EURY</name>
<dbReference type="RefSeq" id="WP_390222417.1">
    <property type="nucleotide sequence ID" value="NZ_JBHTAA010000002.1"/>
</dbReference>
<accession>A0ABD5ZD22</accession>
<comment type="caution">
    <text evidence="2">The sequence shown here is derived from an EMBL/GenBank/DDBJ whole genome shotgun (WGS) entry which is preliminary data.</text>
</comment>
<keyword evidence="1" id="KW-0812">Transmembrane</keyword>
<sequence length="106" mass="11918">MQQDSPKEDRLWALVLGLLLVTMPAITLVTAYAVLIVTQNVILDRLTLVELVELYVVELVAFAVFSYALFRLARFAWDRHDATFDRTATTDGERTQAVDSVEKDGS</sequence>
<proteinExistence type="predicted"/>
<keyword evidence="1" id="KW-1133">Transmembrane helix</keyword>
<dbReference type="AlphaFoldDB" id="A0ABD5ZD22"/>
<dbReference type="Proteomes" id="UP001596481">
    <property type="component" value="Unassembled WGS sequence"/>
</dbReference>
<evidence type="ECO:0000313" key="2">
    <source>
        <dbReference type="EMBL" id="MFC7203103.1"/>
    </source>
</evidence>
<organism evidence="2 3">
    <name type="scientific">Haloferax namakaokahaiae</name>
    <dbReference type="NCBI Taxonomy" id="1748331"/>
    <lineage>
        <taxon>Archaea</taxon>
        <taxon>Methanobacteriati</taxon>
        <taxon>Methanobacteriota</taxon>
        <taxon>Stenosarchaea group</taxon>
        <taxon>Halobacteria</taxon>
        <taxon>Halobacteriales</taxon>
        <taxon>Haloferacaceae</taxon>
        <taxon>Haloferax</taxon>
    </lineage>
</organism>
<gene>
    <name evidence="2" type="ORF">ACFQJC_06230</name>
</gene>
<protein>
    <recommendedName>
        <fullName evidence="4">CbaC protein</fullName>
    </recommendedName>
</protein>
<dbReference type="EMBL" id="JBHTAA010000002">
    <property type="protein sequence ID" value="MFC7203103.1"/>
    <property type="molecule type" value="Genomic_DNA"/>
</dbReference>